<proteinExistence type="inferred from homology"/>
<dbReference type="PANTHER" id="PTHR11764:SF20">
    <property type="entry name" value="LANOSTEROL SYNTHASE"/>
    <property type="match status" value="1"/>
</dbReference>
<keyword evidence="7" id="KW-1185">Reference proteome</keyword>
<name>A0ABW4JE37_9BACL</name>
<dbReference type="SFLD" id="SFLDG01016">
    <property type="entry name" value="Prenyltransferase_Like_2"/>
    <property type="match status" value="1"/>
</dbReference>
<evidence type="ECO:0000313" key="6">
    <source>
        <dbReference type="EMBL" id="MFD1673959.1"/>
    </source>
</evidence>
<dbReference type="InterPro" id="IPR032696">
    <property type="entry name" value="SQ_cyclase_C"/>
</dbReference>
<dbReference type="SUPFAM" id="SSF48239">
    <property type="entry name" value="Terpenoid cyclases/Protein prenyltransferases"/>
    <property type="match status" value="2"/>
</dbReference>
<feature type="domain" description="Squalene cyclase N-terminal" evidence="5">
    <location>
        <begin position="213"/>
        <end position="273"/>
    </location>
</feature>
<organism evidence="6 7">
    <name type="scientific">Alicyclobacillus fodiniaquatilis</name>
    <dbReference type="NCBI Taxonomy" id="1661150"/>
    <lineage>
        <taxon>Bacteria</taxon>
        <taxon>Bacillati</taxon>
        <taxon>Bacillota</taxon>
        <taxon>Bacilli</taxon>
        <taxon>Bacillales</taxon>
        <taxon>Alicyclobacillaceae</taxon>
        <taxon>Alicyclobacillus</taxon>
    </lineage>
</organism>
<protein>
    <submittedName>
        <fullName evidence="6">Prenyltransferase/squalene oxidase repeat-containing protein</fullName>
    </submittedName>
</protein>
<keyword evidence="3" id="KW-0677">Repeat</keyword>
<dbReference type="PANTHER" id="PTHR11764">
    <property type="entry name" value="TERPENE CYCLASE/MUTASE FAMILY MEMBER"/>
    <property type="match status" value="1"/>
</dbReference>
<dbReference type="InterPro" id="IPR008930">
    <property type="entry name" value="Terpenoid_cyclase/PrenylTrfase"/>
</dbReference>
<dbReference type="InterPro" id="IPR032697">
    <property type="entry name" value="SQ_cyclase_N"/>
</dbReference>
<dbReference type="Pfam" id="PF13243">
    <property type="entry name" value="SQHop_cyclase_C"/>
    <property type="match status" value="1"/>
</dbReference>
<comment type="pathway">
    <text evidence="1">Secondary metabolite biosynthesis; hopanoid biosynthesis.</text>
</comment>
<evidence type="ECO:0000256" key="3">
    <source>
        <dbReference type="ARBA" id="ARBA00022737"/>
    </source>
</evidence>
<dbReference type="Pfam" id="PF13249">
    <property type="entry name" value="SQHop_cyclase_N"/>
    <property type="match status" value="2"/>
</dbReference>
<evidence type="ECO:0000259" key="4">
    <source>
        <dbReference type="Pfam" id="PF13243"/>
    </source>
</evidence>
<dbReference type="Gene3D" id="1.50.10.20">
    <property type="match status" value="2"/>
</dbReference>
<evidence type="ECO:0000256" key="2">
    <source>
        <dbReference type="ARBA" id="ARBA00009755"/>
    </source>
</evidence>
<evidence type="ECO:0000259" key="5">
    <source>
        <dbReference type="Pfam" id="PF13249"/>
    </source>
</evidence>
<feature type="domain" description="Squalene cyclase N-terminal" evidence="5">
    <location>
        <begin position="13"/>
        <end position="197"/>
    </location>
</feature>
<sequence length="602" mass="66933">MLQKQKHQVDNIIEATTKRILAHQQLDGSFSYCCEVTPLSEAVMVIFLKLIGDSADRLISDLCHTMAHRQRADGGWTLRPGEASDLSVTTLVYFALLLAGFPKTSPQMLKARMCIQKHGGITRASSFAKGFLAVAGQLPWSALPNPHIEMILWKEAAPINLFEISSPARIHLPSLMLLSHLNFSYHLPVDLTLMDLIDPDVEIPQRAIPLRDERAVEKCRAFLLERVEPNGTLASYLSATVMMVFALQAFGYSRNHPLIARAVMGLKDMAYRRKSFVHQQFFTSTVWDTSLAMRALTAAGVPPNSDALTRGAAYLLARQQHLLSDWHHHTANAEPGGWGFSNINTMYPDVDDTIAALMALYPFRRMVRSQWKNGAKWMLTMQNDDGGWAAFDRNCDNVFLKLLPTGDLKQVLSDPSTPDLTGRVLHTIGYTGIRATAAVSHGVNWLLGQQRNDGTWFGRWGIAFIYGTCMAVQGLHASGIRRDHSAMKKALSWFKNIQNADGGFGESCRSDEQDVYVPLKQSTASQTAWALMGMISASARCTPEMARAAQYLVATAHSNGGWREKYPTGAGIAGQAYIRYHSYPDIWPLMALCAFRQRWESG</sequence>
<evidence type="ECO:0000256" key="1">
    <source>
        <dbReference type="ARBA" id="ARBA00004999"/>
    </source>
</evidence>
<feature type="domain" description="Squalene cyclase C-terminal" evidence="4">
    <location>
        <begin position="284"/>
        <end position="596"/>
    </location>
</feature>
<dbReference type="InterPro" id="IPR018333">
    <property type="entry name" value="Squalene_cyclase"/>
</dbReference>
<dbReference type="EMBL" id="JBHUCX010000014">
    <property type="protein sequence ID" value="MFD1673959.1"/>
    <property type="molecule type" value="Genomic_DNA"/>
</dbReference>
<accession>A0ABW4JE37</accession>
<dbReference type="Proteomes" id="UP001597079">
    <property type="component" value="Unassembled WGS sequence"/>
</dbReference>
<gene>
    <name evidence="6" type="ORF">ACFSB2_04450</name>
</gene>
<dbReference type="RefSeq" id="WP_377941595.1">
    <property type="nucleotide sequence ID" value="NZ_JBHUCX010000014.1"/>
</dbReference>
<comment type="caution">
    <text evidence="6">The sequence shown here is derived from an EMBL/GenBank/DDBJ whole genome shotgun (WGS) entry which is preliminary data.</text>
</comment>
<comment type="similarity">
    <text evidence="2">Belongs to the terpene cyclase/mutase family.</text>
</comment>
<evidence type="ECO:0000313" key="7">
    <source>
        <dbReference type="Proteomes" id="UP001597079"/>
    </source>
</evidence>
<reference evidence="7" key="1">
    <citation type="journal article" date="2019" name="Int. J. Syst. Evol. Microbiol.">
        <title>The Global Catalogue of Microorganisms (GCM) 10K type strain sequencing project: providing services to taxonomists for standard genome sequencing and annotation.</title>
        <authorList>
            <consortium name="The Broad Institute Genomics Platform"/>
            <consortium name="The Broad Institute Genome Sequencing Center for Infectious Disease"/>
            <person name="Wu L."/>
            <person name="Ma J."/>
        </authorList>
    </citation>
    <scope>NUCLEOTIDE SEQUENCE [LARGE SCALE GENOMIC DNA]</scope>
    <source>
        <strain evidence="7">CGMCC 1.12286</strain>
    </source>
</reference>